<keyword evidence="4" id="KW-0676">Redox-active center</keyword>
<name>A0A1D7QL08_9SPHI</name>
<keyword evidence="8" id="KW-1185">Reference proteome</keyword>
<feature type="chain" id="PRO_5009098880" description="Thioredoxin domain-containing protein" evidence="5">
    <location>
        <begin position="21"/>
        <end position="377"/>
    </location>
</feature>
<dbReference type="PANTHER" id="PTHR42852:SF6">
    <property type="entry name" value="THIOL:DISULFIDE INTERCHANGE PROTEIN DSBE"/>
    <property type="match status" value="1"/>
</dbReference>
<dbReference type="InterPro" id="IPR013766">
    <property type="entry name" value="Thioredoxin_domain"/>
</dbReference>
<dbReference type="Gene3D" id="3.40.30.10">
    <property type="entry name" value="Glutaredoxin"/>
    <property type="match status" value="1"/>
</dbReference>
<dbReference type="InterPro" id="IPR050553">
    <property type="entry name" value="Thioredoxin_ResA/DsbE_sf"/>
</dbReference>
<dbReference type="EMBL" id="CP017141">
    <property type="protein sequence ID" value="AOM79358.1"/>
    <property type="molecule type" value="Genomic_DNA"/>
</dbReference>
<gene>
    <name evidence="7" type="ORF">BFS30_20600</name>
</gene>
<dbReference type="GO" id="GO:0016491">
    <property type="term" value="F:oxidoreductase activity"/>
    <property type="evidence" value="ECO:0007669"/>
    <property type="project" value="InterPro"/>
</dbReference>
<dbReference type="KEGG" id="psty:BFS30_20600"/>
<dbReference type="PROSITE" id="PS51352">
    <property type="entry name" value="THIOREDOXIN_2"/>
    <property type="match status" value="1"/>
</dbReference>
<protein>
    <recommendedName>
        <fullName evidence="6">Thioredoxin domain-containing protein</fullName>
    </recommendedName>
</protein>
<feature type="signal peptide" evidence="5">
    <location>
        <begin position="1"/>
        <end position="20"/>
    </location>
</feature>
<dbReference type="SUPFAM" id="SSF52833">
    <property type="entry name" value="Thioredoxin-like"/>
    <property type="match status" value="1"/>
</dbReference>
<keyword evidence="2" id="KW-0201">Cytochrome c-type biogenesis</keyword>
<dbReference type="PROSITE" id="PS00194">
    <property type="entry name" value="THIOREDOXIN_1"/>
    <property type="match status" value="1"/>
</dbReference>
<organism evidence="7 8">
    <name type="scientific">Pedobacter steynii</name>
    <dbReference type="NCBI Taxonomy" id="430522"/>
    <lineage>
        <taxon>Bacteria</taxon>
        <taxon>Pseudomonadati</taxon>
        <taxon>Bacteroidota</taxon>
        <taxon>Sphingobacteriia</taxon>
        <taxon>Sphingobacteriales</taxon>
        <taxon>Sphingobacteriaceae</taxon>
        <taxon>Pedobacter</taxon>
    </lineage>
</organism>
<keyword evidence="5" id="KW-0732">Signal</keyword>
<dbReference type="GO" id="GO:0017004">
    <property type="term" value="P:cytochrome complex assembly"/>
    <property type="evidence" value="ECO:0007669"/>
    <property type="project" value="UniProtKB-KW"/>
</dbReference>
<dbReference type="Pfam" id="PF14289">
    <property type="entry name" value="DUF4369"/>
    <property type="match status" value="1"/>
</dbReference>
<dbReference type="RefSeq" id="WP_069381021.1">
    <property type="nucleotide sequence ID" value="NZ_CP017141.1"/>
</dbReference>
<dbReference type="GO" id="GO:0030313">
    <property type="term" value="C:cell envelope"/>
    <property type="evidence" value="ECO:0007669"/>
    <property type="project" value="UniProtKB-SubCell"/>
</dbReference>
<dbReference type="PANTHER" id="PTHR42852">
    <property type="entry name" value="THIOL:DISULFIDE INTERCHANGE PROTEIN DSBE"/>
    <property type="match status" value="1"/>
</dbReference>
<keyword evidence="3" id="KW-1015">Disulfide bond</keyword>
<feature type="domain" description="Thioredoxin" evidence="6">
    <location>
        <begin position="229"/>
        <end position="376"/>
    </location>
</feature>
<dbReference type="OrthoDB" id="750178at2"/>
<proteinExistence type="predicted"/>
<dbReference type="InterPro" id="IPR036249">
    <property type="entry name" value="Thioredoxin-like_sf"/>
</dbReference>
<comment type="subcellular location">
    <subcellularLocation>
        <location evidence="1">Cell envelope</location>
    </subcellularLocation>
</comment>
<dbReference type="InterPro" id="IPR025380">
    <property type="entry name" value="DUF4369"/>
</dbReference>
<dbReference type="AlphaFoldDB" id="A0A1D7QL08"/>
<evidence type="ECO:0000313" key="8">
    <source>
        <dbReference type="Proteomes" id="UP000094313"/>
    </source>
</evidence>
<reference evidence="7 8" key="1">
    <citation type="submission" date="2016-08" db="EMBL/GenBank/DDBJ databases">
        <authorList>
            <person name="Seilhamer J.J."/>
        </authorList>
    </citation>
    <scope>NUCLEOTIDE SEQUENCE [LARGE SCALE GENOMIC DNA]</scope>
    <source>
        <strain evidence="7 8">DX4</strain>
    </source>
</reference>
<dbReference type="Proteomes" id="UP000094313">
    <property type="component" value="Chromosome"/>
</dbReference>
<dbReference type="Pfam" id="PF08534">
    <property type="entry name" value="Redoxin"/>
    <property type="match status" value="1"/>
</dbReference>
<evidence type="ECO:0000256" key="5">
    <source>
        <dbReference type="SAM" id="SignalP"/>
    </source>
</evidence>
<evidence type="ECO:0000256" key="2">
    <source>
        <dbReference type="ARBA" id="ARBA00022748"/>
    </source>
</evidence>
<dbReference type="InterPro" id="IPR017937">
    <property type="entry name" value="Thioredoxin_CS"/>
</dbReference>
<dbReference type="CDD" id="cd02966">
    <property type="entry name" value="TlpA_like_family"/>
    <property type="match status" value="1"/>
</dbReference>
<evidence type="ECO:0000256" key="4">
    <source>
        <dbReference type="ARBA" id="ARBA00023284"/>
    </source>
</evidence>
<evidence type="ECO:0000313" key="7">
    <source>
        <dbReference type="EMBL" id="AOM79358.1"/>
    </source>
</evidence>
<evidence type="ECO:0000256" key="3">
    <source>
        <dbReference type="ARBA" id="ARBA00023157"/>
    </source>
</evidence>
<dbReference type="InterPro" id="IPR013740">
    <property type="entry name" value="Redoxin"/>
</dbReference>
<evidence type="ECO:0000256" key="1">
    <source>
        <dbReference type="ARBA" id="ARBA00004196"/>
    </source>
</evidence>
<evidence type="ECO:0000259" key="6">
    <source>
        <dbReference type="PROSITE" id="PS51352"/>
    </source>
</evidence>
<sequence length="377" mass="42576">MKKQFFTTLLVLFIAIAAFSQEKYTIRGKLTDVDKATKVFLYYYANGKYIRDSTTISKGEFILSGLISAPIKVTLELNFPKEGIPDFRDNQELFLDKGLIEVNGKKLSNALIKGGKTQSEYLILKSRLKHIEDEVAANTRQIVALKEPRSEQAISEWYIKLHELKKKMSPIEEGFIREFNDSYVSLDLVESRISNPSGLASLYPLLSDSLKNTERGKRMGDRLAGAKRTDVGQQAIDFTRTTIDGKRLSLSDLKGNYVLLDFWGSWCGPCRASFPHLKEVYSKYKDQGFTIVGIAHERGTPEAGKKRWKAALEEEGLPWLQVMNDDESVSQFNIVDAYGLSGFPTLVLLDKEGKIIARYLGANENSLDEKLKEIYGK</sequence>
<accession>A0A1D7QL08</accession>